<accession>A0A182IN89</accession>
<feature type="compositionally biased region" description="Basic residues" evidence="4">
    <location>
        <begin position="232"/>
        <end position="241"/>
    </location>
</feature>
<keyword evidence="1" id="KW-0677">Repeat</keyword>
<reference evidence="5" key="1">
    <citation type="submission" date="2022-08" db="UniProtKB">
        <authorList>
            <consortium name="EnsemblMetazoa"/>
        </authorList>
    </citation>
    <scope>IDENTIFICATION</scope>
    <source>
        <strain evidence="5">EBRO</strain>
    </source>
</reference>
<dbReference type="PANTHER" id="PTHR12231:SF265">
    <property type="entry name" value="DPR-INTERACTING PROTEIN LAMBDA"/>
    <property type="match status" value="1"/>
</dbReference>
<dbReference type="Gene3D" id="2.60.40.10">
    <property type="entry name" value="Immunoglobulins"/>
    <property type="match status" value="2"/>
</dbReference>
<evidence type="ECO:0000256" key="3">
    <source>
        <dbReference type="ARBA" id="ARBA00023319"/>
    </source>
</evidence>
<dbReference type="EMBL" id="AXCP01009170">
    <property type="status" value="NOT_ANNOTATED_CDS"/>
    <property type="molecule type" value="Genomic_DNA"/>
</dbReference>
<evidence type="ECO:0000313" key="5">
    <source>
        <dbReference type="EnsemblMetazoa" id="AATE002318-PA.1"/>
    </source>
</evidence>
<dbReference type="EMBL" id="AXCP01009171">
    <property type="status" value="NOT_ANNOTATED_CDS"/>
    <property type="molecule type" value="Genomic_DNA"/>
</dbReference>
<name>A0A182IN89_ANOAO</name>
<keyword evidence="3" id="KW-0393">Immunoglobulin domain</keyword>
<dbReference type="GO" id="GO:0043005">
    <property type="term" value="C:neuron projection"/>
    <property type="evidence" value="ECO:0007669"/>
    <property type="project" value="TreeGrafter"/>
</dbReference>
<dbReference type="InterPro" id="IPR013783">
    <property type="entry name" value="Ig-like_fold"/>
</dbReference>
<dbReference type="SUPFAM" id="SSF48726">
    <property type="entry name" value="Immunoglobulin"/>
    <property type="match status" value="1"/>
</dbReference>
<dbReference type="PANTHER" id="PTHR12231">
    <property type="entry name" value="CTX-RELATED TYPE I TRANSMEMBRANE PROTEIN"/>
    <property type="match status" value="1"/>
</dbReference>
<dbReference type="InterPro" id="IPR051170">
    <property type="entry name" value="Neural/epithelial_adhesion"/>
</dbReference>
<feature type="compositionally biased region" description="Pro residues" evidence="4">
    <location>
        <begin position="215"/>
        <end position="225"/>
    </location>
</feature>
<protein>
    <submittedName>
        <fullName evidence="5">Uncharacterized protein</fullName>
    </submittedName>
</protein>
<dbReference type="PROSITE" id="PS50835">
    <property type="entry name" value="IG_LIKE"/>
    <property type="match status" value="1"/>
</dbReference>
<dbReference type="EMBL" id="AXCP01009169">
    <property type="status" value="NOT_ANNOTATED_CDS"/>
    <property type="molecule type" value="Genomic_DNA"/>
</dbReference>
<dbReference type="InterPro" id="IPR007110">
    <property type="entry name" value="Ig-like_dom"/>
</dbReference>
<sequence>LAPLDNLTVAWIKSDSKAILAIHTHMVALNPRLSVTHNGHNTWKLHISHVAWIKSDSKAILAIHTHMVALNPRLSFNDSGSYMCQVNTDPMRHQRKENSNTNYKKLISTFVKLVEGERLVLNQVQRTDMGGYLCIASNGVPPSVSKRFDVQVNCMKLYEGEKYTISEEKLNAYTWQLNLTVENLHKGDFGPHICSSINALGKSDVRIRLQELHLPPKPTTTPTPYVPSTVKQPRRKQHLHGKGGNSFNRDTYVRNHIQENDYLGSLSVHEGKERSHIQSLGKRFLHLTERKVVSMVS</sequence>
<proteinExistence type="predicted"/>
<dbReference type="EnsemblMetazoa" id="AATE002318-RA">
    <property type="protein sequence ID" value="AATE002318-PA.1"/>
    <property type="gene ID" value="AATE002318"/>
</dbReference>
<feature type="region of interest" description="Disordered" evidence="4">
    <location>
        <begin position="215"/>
        <end position="249"/>
    </location>
</feature>
<keyword evidence="2" id="KW-1015">Disulfide bond</keyword>
<organism evidence="5">
    <name type="scientific">Anopheles atroparvus</name>
    <name type="common">European mosquito</name>
    <dbReference type="NCBI Taxonomy" id="41427"/>
    <lineage>
        <taxon>Eukaryota</taxon>
        <taxon>Metazoa</taxon>
        <taxon>Ecdysozoa</taxon>
        <taxon>Arthropoda</taxon>
        <taxon>Hexapoda</taxon>
        <taxon>Insecta</taxon>
        <taxon>Pterygota</taxon>
        <taxon>Neoptera</taxon>
        <taxon>Endopterygota</taxon>
        <taxon>Diptera</taxon>
        <taxon>Nematocera</taxon>
        <taxon>Culicoidea</taxon>
        <taxon>Culicidae</taxon>
        <taxon>Anophelinae</taxon>
        <taxon>Anopheles</taxon>
    </lineage>
</organism>
<dbReference type="EMBL" id="AXCP01009172">
    <property type="status" value="NOT_ANNOTATED_CDS"/>
    <property type="molecule type" value="Genomic_DNA"/>
</dbReference>
<dbReference type="InterPro" id="IPR036179">
    <property type="entry name" value="Ig-like_dom_sf"/>
</dbReference>
<dbReference type="VEuPathDB" id="VectorBase:AATE002318"/>
<dbReference type="STRING" id="41427.A0A182IN89"/>
<evidence type="ECO:0000256" key="4">
    <source>
        <dbReference type="SAM" id="MobiDB-lite"/>
    </source>
</evidence>
<evidence type="ECO:0000256" key="2">
    <source>
        <dbReference type="ARBA" id="ARBA00023157"/>
    </source>
</evidence>
<evidence type="ECO:0000256" key="1">
    <source>
        <dbReference type="ARBA" id="ARBA00022737"/>
    </source>
</evidence>
<dbReference type="AlphaFoldDB" id="A0A182IN89"/>